<keyword evidence="2 6" id="KW-0812">Transmembrane</keyword>
<proteinExistence type="predicted"/>
<dbReference type="PANTHER" id="PTHR23501">
    <property type="entry name" value="MAJOR FACILITATOR SUPERFAMILY"/>
    <property type="match status" value="1"/>
</dbReference>
<feature type="transmembrane region" description="Helical" evidence="6">
    <location>
        <begin position="396"/>
        <end position="416"/>
    </location>
</feature>
<reference evidence="8 9" key="1">
    <citation type="journal article" date="2024" name="IMA Fungus">
        <title>IMA Genome - F19 : A genome assembly and annotation guide to empower mycologists, including annotated draft genome sequences of Ceratocystis pirilliformis, Diaporthe australafricana, Fusarium ophioides, Paecilomyces lecythidis, and Sporothrix stenoceras.</title>
        <authorList>
            <person name="Aylward J."/>
            <person name="Wilson A.M."/>
            <person name="Visagie C.M."/>
            <person name="Spraker J."/>
            <person name="Barnes I."/>
            <person name="Buitendag C."/>
            <person name="Ceriani C."/>
            <person name="Del Mar Angel L."/>
            <person name="du Plessis D."/>
            <person name="Fuchs T."/>
            <person name="Gasser K."/>
            <person name="Kramer D."/>
            <person name="Li W."/>
            <person name="Munsamy K."/>
            <person name="Piso A."/>
            <person name="Price J.L."/>
            <person name="Sonnekus B."/>
            <person name="Thomas C."/>
            <person name="van der Nest A."/>
            <person name="van Dijk A."/>
            <person name="van Heerden A."/>
            <person name="van Vuuren N."/>
            <person name="Yilmaz N."/>
            <person name="Duong T.A."/>
            <person name="van der Merwe N.A."/>
            <person name="Wingfield M.J."/>
            <person name="Wingfield B.D."/>
        </authorList>
    </citation>
    <scope>NUCLEOTIDE SEQUENCE [LARGE SCALE GENOMIC DNA]</scope>
    <source>
        <strain evidence="8 9">CMW 5346</strain>
    </source>
</reference>
<feature type="transmembrane region" description="Helical" evidence="6">
    <location>
        <begin position="457"/>
        <end position="481"/>
    </location>
</feature>
<feature type="transmembrane region" description="Helical" evidence="6">
    <location>
        <begin position="288"/>
        <end position="307"/>
    </location>
</feature>
<feature type="transmembrane region" description="Helical" evidence="6">
    <location>
        <begin position="566"/>
        <end position="584"/>
    </location>
</feature>
<feature type="region of interest" description="Disordered" evidence="5">
    <location>
        <begin position="1"/>
        <end position="82"/>
    </location>
</feature>
<dbReference type="Gene3D" id="1.20.1250.20">
    <property type="entry name" value="MFS general substrate transporter like domains"/>
    <property type="match status" value="2"/>
</dbReference>
<feature type="compositionally biased region" description="Basic and acidic residues" evidence="5">
    <location>
        <begin position="1"/>
        <end position="17"/>
    </location>
</feature>
<feature type="transmembrane region" description="Helical" evidence="6">
    <location>
        <begin position="319"/>
        <end position="339"/>
    </location>
</feature>
<dbReference type="PANTHER" id="PTHR23501:SF33">
    <property type="entry name" value="MAJOR FACILITATOR SUPERFAMILY (MFS) PROFILE DOMAIN-CONTAINING PROTEIN"/>
    <property type="match status" value="1"/>
</dbReference>
<feature type="transmembrane region" description="Helical" evidence="6">
    <location>
        <begin position="127"/>
        <end position="146"/>
    </location>
</feature>
<keyword evidence="4 6" id="KW-0472">Membrane</keyword>
<keyword evidence="3 6" id="KW-1133">Transmembrane helix</keyword>
<comment type="subcellular location">
    <subcellularLocation>
        <location evidence="1">Membrane</location>
        <topology evidence="1">Multi-pass membrane protein</topology>
    </subcellularLocation>
</comment>
<evidence type="ECO:0000256" key="1">
    <source>
        <dbReference type="ARBA" id="ARBA00004141"/>
    </source>
</evidence>
<evidence type="ECO:0000256" key="2">
    <source>
        <dbReference type="ARBA" id="ARBA00022692"/>
    </source>
</evidence>
<evidence type="ECO:0000256" key="6">
    <source>
        <dbReference type="SAM" id="Phobius"/>
    </source>
</evidence>
<feature type="transmembrane region" description="Helical" evidence="6">
    <location>
        <begin position="158"/>
        <end position="181"/>
    </location>
</feature>
<keyword evidence="9" id="KW-1185">Reference proteome</keyword>
<evidence type="ECO:0000256" key="4">
    <source>
        <dbReference type="ARBA" id="ARBA00023136"/>
    </source>
</evidence>
<dbReference type="InterPro" id="IPR036259">
    <property type="entry name" value="MFS_trans_sf"/>
</dbReference>
<dbReference type="PROSITE" id="PS50850">
    <property type="entry name" value="MFS"/>
    <property type="match status" value="1"/>
</dbReference>
<comment type="caution">
    <text evidence="8">The sequence shown here is derived from an EMBL/GenBank/DDBJ whole genome shotgun (WGS) entry which is preliminary data.</text>
</comment>
<organism evidence="8 9">
    <name type="scientific">Sporothrix stenoceras</name>
    <dbReference type="NCBI Taxonomy" id="5173"/>
    <lineage>
        <taxon>Eukaryota</taxon>
        <taxon>Fungi</taxon>
        <taxon>Dikarya</taxon>
        <taxon>Ascomycota</taxon>
        <taxon>Pezizomycotina</taxon>
        <taxon>Sordariomycetes</taxon>
        <taxon>Sordariomycetidae</taxon>
        <taxon>Ophiostomatales</taxon>
        <taxon>Ophiostomataceae</taxon>
        <taxon>Sporothrix</taxon>
    </lineage>
</organism>
<sequence>MSTQDKKRCHGGKDKGRTRPSRGARIAAAENTEVTDEVTPLLTSLPVTTTYGSSDDDTESGPSNYDDAEQQPGSDGGGEEPQMDASLATILSVLLVGVFVSQADTSLVLATYGAIASEFHDLADASWLLSSYMLAMCVGHALYGKLSDIFGRKTMLQVAYTLFLVGCIFCGLGQSLGQLIAARVVQGLGGAGMVVLVSILITDLVPLREVAAYRSYVNIVQTVGRSCGGAVGGFLAQSIGWRWAFLVQAPLTALAILLVWWKLETPAKRKNNSSGKDGLPLADKLKRIDVAGAALLSATVLSFLLALDMGGSGKVAWTSPLLTTLVLLAHFTGAAFVWVERGWAQEPIFPLHLLKHRDVVTAYLVLFFQNASQTALMLFIPLYFQVTQNASPAQAGAYMVPSVVGNTVGGLVTGAFVKRYGRYKLPTILASLSSGLCFALLLVFWRGAPETPLWQCLFVFLGGLGTAAAHSAVFVALAAGVAEEDMAVAGSGLYLSGNIGAVAGLSAASALFQASLRSGLTQRLVDVPNSADIIQQALSDISFVQGLVGRVRELVVAAYVASFESAFWMNLGFAGVCLTISLLVRERRL</sequence>
<gene>
    <name evidence="8" type="ORF">Sste5346_009608</name>
</gene>
<feature type="transmembrane region" description="Helical" evidence="6">
    <location>
        <begin position="241"/>
        <end position="261"/>
    </location>
</feature>
<dbReference type="InterPro" id="IPR011701">
    <property type="entry name" value="MFS"/>
</dbReference>
<dbReference type="Proteomes" id="UP001583186">
    <property type="component" value="Unassembled WGS sequence"/>
</dbReference>
<feature type="compositionally biased region" description="Low complexity" evidence="5">
    <location>
        <begin position="38"/>
        <end position="50"/>
    </location>
</feature>
<feature type="transmembrane region" description="Helical" evidence="6">
    <location>
        <begin position="360"/>
        <end position="384"/>
    </location>
</feature>
<dbReference type="Pfam" id="PF07690">
    <property type="entry name" value="MFS_1"/>
    <property type="match status" value="1"/>
</dbReference>
<dbReference type="InterPro" id="IPR020846">
    <property type="entry name" value="MFS_dom"/>
</dbReference>
<dbReference type="EMBL" id="JAWCUI010000093">
    <property type="protein sequence ID" value="KAL1888400.1"/>
    <property type="molecule type" value="Genomic_DNA"/>
</dbReference>
<feature type="transmembrane region" description="Helical" evidence="6">
    <location>
        <begin position="428"/>
        <end position="445"/>
    </location>
</feature>
<evidence type="ECO:0000313" key="8">
    <source>
        <dbReference type="EMBL" id="KAL1888400.1"/>
    </source>
</evidence>
<evidence type="ECO:0000256" key="5">
    <source>
        <dbReference type="SAM" id="MobiDB-lite"/>
    </source>
</evidence>
<feature type="transmembrane region" description="Helical" evidence="6">
    <location>
        <begin position="493"/>
        <end position="514"/>
    </location>
</feature>
<feature type="domain" description="Major facilitator superfamily (MFS) profile" evidence="7">
    <location>
        <begin position="90"/>
        <end position="589"/>
    </location>
</feature>
<feature type="transmembrane region" description="Helical" evidence="6">
    <location>
        <begin position="90"/>
        <end position="115"/>
    </location>
</feature>
<protein>
    <recommendedName>
        <fullName evidence="7">Major facilitator superfamily (MFS) profile domain-containing protein</fullName>
    </recommendedName>
</protein>
<accession>A0ABR3YJB0</accession>
<evidence type="ECO:0000313" key="9">
    <source>
        <dbReference type="Proteomes" id="UP001583186"/>
    </source>
</evidence>
<name>A0ABR3YJB0_9PEZI</name>
<evidence type="ECO:0000256" key="3">
    <source>
        <dbReference type="ARBA" id="ARBA00022989"/>
    </source>
</evidence>
<dbReference type="SUPFAM" id="SSF103473">
    <property type="entry name" value="MFS general substrate transporter"/>
    <property type="match status" value="1"/>
</dbReference>
<evidence type="ECO:0000259" key="7">
    <source>
        <dbReference type="PROSITE" id="PS50850"/>
    </source>
</evidence>